<feature type="compositionally biased region" description="Low complexity" evidence="1">
    <location>
        <begin position="147"/>
        <end position="156"/>
    </location>
</feature>
<feature type="compositionally biased region" description="Low complexity" evidence="1">
    <location>
        <begin position="28"/>
        <end position="46"/>
    </location>
</feature>
<sequence>MPSPPISPTSLSPSGKMASLASILHHGSTPITTQSTSSKSTPAPSSAFRQAASPPPPHHHHHSFGQQQRSQATSPPPGFGNSNGNNFITPLSPTTIASAGHRIAPVQEDLPFYHQLEQVQRVREGKYGAAAAAAAGGGTAPSPLPPSGFSSSSGAGATPASAAAAAVAAYAYSTDASSAGGGKNGFFPSATFERQMAEVEEAKEVLRKAGVLNVGATGAPSAAAAAAWGSSGGVSQQRGSIAASAFRGSIASGGGHRGSEAHLKVQVQGDGNAMVRVMGSAEEADRDEGVRAM</sequence>
<organism evidence="2 3">
    <name type="scientific">Lasiodiplodia theobromae</name>
    <dbReference type="NCBI Taxonomy" id="45133"/>
    <lineage>
        <taxon>Eukaryota</taxon>
        <taxon>Fungi</taxon>
        <taxon>Dikarya</taxon>
        <taxon>Ascomycota</taxon>
        <taxon>Pezizomycotina</taxon>
        <taxon>Dothideomycetes</taxon>
        <taxon>Dothideomycetes incertae sedis</taxon>
        <taxon>Botryosphaeriales</taxon>
        <taxon>Botryosphaeriaceae</taxon>
        <taxon>Lasiodiplodia</taxon>
    </lineage>
</organism>
<dbReference type="OrthoDB" id="10627434at2759"/>
<evidence type="ECO:0000256" key="1">
    <source>
        <dbReference type="SAM" id="MobiDB-lite"/>
    </source>
</evidence>
<feature type="region of interest" description="Disordered" evidence="1">
    <location>
        <begin position="1"/>
        <end position="93"/>
    </location>
</feature>
<proteinExistence type="predicted"/>
<name>A0A5N5DQN5_9PEZI</name>
<dbReference type="AlphaFoldDB" id="A0A5N5DQN5"/>
<protein>
    <submittedName>
        <fullName evidence="2">Uncharacterized protein</fullName>
    </submittedName>
</protein>
<feature type="region of interest" description="Disordered" evidence="1">
    <location>
        <begin position="134"/>
        <end position="156"/>
    </location>
</feature>
<evidence type="ECO:0000313" key="2">
    <source>
        <dbReference type="EMBL" id="KAB2580266.1"/>
    </source>
</evidence>
<evidence type="ECO:0000313" key="3">
    <source>
        <dbReference type="Proteomes" id="UP000325902"/>
    </source>
</evidence>
<comment type="caution">
    <text evidence="2">The sequence shown here is derived from an EMBL/GenBank/DDBJ whole genome shotgun (WGS) entry which is preliminary data.</text>
</comment>
<reference evidence="2 3" key="1">
    <citation type="journal article" date="2019" name="Sci. Rep.">
        <title>A multi-omics analysis of the grapevine pathogen Lasiodiplodia theobromae reveals that temperature affects the expression of virulence- and pathogenicity-related genes.</title>
        <authorList>
            <person name="Felix C."/>
            <person name="Meneses R."/>
            <person name="Goncalves M.F.M."/>
            <person name="Tilleman L."/>
            <person name="Duarte A.S."/>
            <person name="Jorrin-Novo J.V."/>
            <person name="Van de Peer Y."/>
            <person name="Deforce D."/>
            <person name="Van Nieuwerburgh F."/>
            <person name="Esteves A.C."/>
            <person name="Alves A."/>
        </authorList>
    </citation>
    <scope>NUCLEOTIDE SEQUENCE [LARGE SCALE GENOMIC DNA]</scope>
    <source>
        <strain evidence="2 3">LA-SOL3</strain>
    </source>
</reference>
<gene>
    <name evidence="2" type="ORF">DBV05_g1111</name>
</gene>
<dbReference type="EMBL" id="VCHE01000004">
    <property type="protein sequence ID" value="KAB2580266.1"/>
    <property type="molecule type" value="Genomic_DNA"/>
</dbReference>
<dbReference type="Proteomes" id="UP000325902">
    <property type="component" value="Unassembled WGS sequence"/>
</dbReference>
<keyword evidence="3" id="KW-1185">Reference proteome</keyword>
<accession>A0A5N5DQN5</accession>
<feature type="compositionally biased region" description="Polar residues" evidence="1">
    <location>
        <begin position="64"/>
        <end position="73"/>
    </location>
</feature>